<dbReference type="AlphaFoldDB" id="A0A382CQL4"/>
<dbReference type="Gene3D" id="2.60.40.10">
    <property type="entry name" value="Immunoglobulins"/>
    <property type="match status" value="1"/>
</dbReference>
<dbReference type="InterPro" id="IPR015919">
    <property type="entry name" value="Cadherin-like_sf"/>
</dbReference>
<protein>
    <recommendedName>
        <fullName evidence="2">Cadherin domain-containing protein</fullName>
    </recommendedName>
</protein>
<dbReference type="InterPro" id="IPR013783">
    <property type="entry name" value="Ig-like_fold"/>
</dbReference>
<reference evidence="1" key="1">
    <citation type="submission" date="2018-05" db="EMBL/GenBank/DDBJ databases">
        <authorList>
            <person name="Lanie J.A."/>
            <person name="Ng W.-L."/>
            <person name="Kazmierczak K.M."/>
            <person name="Andrzejewski T.M."/>
            <person name="Davidsen T.M."/>
            <person name="Wayne K.J."/>
            <person name="Tettelin H."/>
            <person name="Glass J.I."/>
            <person name="Rusch D."/>
            <person name="Podicherti R."/>
            <person name="Tsui H.-C.T."/>
            <person name="Winkler M.E."/>
        </authorList>
    </citation>
    <scope>NUCLEOTIDE SEQUENCE</scope>
</reference>
<accession>A0A382CQL4</accession>
<evidence type="ECO:0008006" key="2">
    <source>
        <dbReference type="Google" id="ProtNLM"/>
    </source>
</evidence>
<proteinExistence type="predicted"/>
<dbReference type="GO" id="GO:0005509">
    <property type="term" value="F:calcium ion binding"/>
    <property type="evidence" value="ECO:0007669"/>
    <property type="project" value="InterPro"/>
</dbReference>
<dbReference type="GO" id="GO:0016020">
    <property type="term" value="C:membrane"/>
    <property type="evidence" value="ECO:0007669"/>
    <property type="project" value="InterPro"/>
</dbReference>
<dbReference type="Pfam" id="PF17963">
    <property type="entry name" value="Big_9"/>
    <property type="match status" value="1"/>
</dbReference>
<feature type="non-terminal residue" evidence="1">
    <location>
        <position position="1"/>
    </location>
</feature>
<dbReference type="EMBL" id="UINC01035337">
    <property type="protein sequence ID" value="SVB27583.1"/>
    <property type="molecule type" value="Genomic_DNA"/>
</dbReference>
<name>A0A382CQL4_9ZZZZ</name>
<organism evidence="1">
    <name type="scientific">marine metagenome</name>
    <dbReference type="NCBI Taxonomy" id="408172"/>
    <lineage>
        <taxon>unclassified sequences</taxon>
        <taxon>metagenomes</taxon>
        <taxon>ecological metagenomes</taxon>
    </lineage>
</organism>
<feature type="non-terminal residue" evidence="1">
    <location>
        <position position="639"/>
    </location>
</feature>
<sequence>LFPFLWISDSSHLISTVDSLTTYFTTYAIDSLYDLSANDNPDTLIFKLQVTDPFGAIDSQVVNVIVNNINEPPLLITEFSDTTIFEDSLINYELDASDSDGDELIYSAETNYGAITQANGNSLTIKPFDNFNGDLFVNVIVSDGELFNNKTFTLTVLPINDPPIIESVLNWPMSADENSSYYYHIAEDTVNFEFNLQFNDIDSDDSLNDMPYNLNDLIWSFHKMSNEIEQRVHASKTTSGFLVEYLYSDYNGETGLQVIVMDDHELKDTLDIPIYIDQRNDSPILGTFSFDSIIENDTNNYYHLAEDTVNIKFSLQFSDIDSDVNLNEINYDLNSLIWSFHKLDIEDIQRVFASQTTEGFELDSVLSNFNGPTGLKVIATDDAGAQSSKEILIYLDQRNDTLKQFNLYPVIKDYCIDTTTIDSVRDVLYVRLPQNQNGASLDIEEKLRFEWEKNDLLDIDTDPDLNKDDLLNLYYRLESVLNDTFYILHDSIDHLSFQDNISIYTEINLTDEFPYYLDSYENHLNNSKTKLDISGETTYKWRVIAQNYSIDDFGNDPFTISTRWDSTEFKIDLIPPKITGFNIMSNNMHAQYYDIIWESSELYLTDLTYLTISEDYNQFGTISQLNPRQITDNLYHFTG</sequence>
<dbReference type="SUPFAM" id="SSF49313">
    <property type="entry name" value="Cadherin-like"/>
    <property type="match status" value="1"/>
</dbReference>
<evidence type="ECO:0000313" key="1">
    <source>
        <dbReference type="EMBL" id="SVB27583.1"/>
    </source>
</evidence>
<gene>
    <name evidence="1" type="ORF">METZ01_LOCUS180437</name>
</gene>